<dbReference type="EMBL" id="JBHSTE010000002">
    <property type="protein sequence ID" value="MFC6332027.1"/>
    <property type="molecule type" value="Genomic_DNA"/>
</dbReference>
<dbReference type="Pfam" id="PF13459">
    <property type="entry name" value="Fer4_15"/>
    <property type="match status" value="1"/>
</dbReference>
<evidence type="ECO:0000313" key="11">
    <source>
        <dbReference type="Proteomes" id="UP001596233"/>
    </source>
</evidence>
<proteinExistence type="predicted"/>
<evidence type="ECO:0000256" key="4">
    <source>
        <dbReference type="ARBA" id="ARBA00022723"/>
    </source>
</evidence>
<keyword evidence="7 8" id="KW-0411">Iron-sulfur</keyword>
<dbReference type="InterPro" id="IPR052395">
    <property type="entry name" value="ET_Ferredoxin"/>
</dbReference>
<keyword evidence="3" id="KW-0004">4Fe-4S</keyword>
<evidence type="ECO:0000256" key="5">
    <source>
        <dbReference type="ARBA" id="ARBA00022982"/>
    </source>
</evidence>
<comment type="function">
    <text evidence="8">Ferredoxins are iron-sulfur proteins that transfer electrons in a wide variety of metabolic reactions.</text>
</comment>
<evidence type="ECO:0000256" key="6">
    <source>
        <dbReference type="ARBA" id="ARBA00023004"/>
    </source>
</evidence>
<dbReference type="InterPro" id="IPR017896">
    <property type="entry name" value="4Fe4S_Fe-S-bd"/>
</dbReference>
<keyword evidence="6 8" id="KW-0408">Iron</keyword>
<dbReference type="PRINTS" id="PR00352">
    <property type="entry name" value="3FE4SFRDOXIN"/>
</dbReference>
<evidence type="ECO:0000256" key="8">
    <source>
        <dbReference type="RuleBase" id="RU368020"/>
    </source>
</evidence>
<evidence type="ECO:0000256" key="7">
    <source>
        <dbReference type="ARBA" id="ARBA00023014"/>
    </source>
</evidence>
<keyword evidence="4 8" id="KW-0479">Metal-binding</keyword>
<accession>A0ABW1V2N3</accession>
<protein>
    <recommendedName>
        <fullName evidence="8">Ferredoxin</fullName>
    </recommendedName>
</protein>
<dbReference type="SUPFAM" id="SSF54862">
    <property type="entry name" value="4Fe-4S ferredoxins"/>
    <property type="match status" value="1"/>
</dbReference>
<keyword evidence="2 8" id="KW-0813">Transport</keyword>
<comment type="caution">
    <text evidence="10">The sequence shown here is derived from an EMBL/GenBank/DDBJ whole genome shotgun (WGS) entry which is preliminary data.</text>
</comment>
<dbReference type="Gene3D" id="3.30.70.20">
    <property type="match status" value="1"/>
</dbReference>
<organism evidence="10 11">
    <name type="scientific">Paenibacillus septentrionalis</name>
    <dbReference type="NCBI Taxonomy" id="429342"/>
    <lineage>
        <taxon>Bacteria</taxon>
        <taxon>Bacillati</taxon>
        <taxon>Bacillota</taxon>
        <taxon>Bacilli</taxon>
        <taxon>Bacillales</taxon>
        <taxon>Paenibacillaceae</taxon>
        <taxon>Paenibacillus</taxon>
    </lineage>
</organism>
<feature type="domain" description="4Fe-4S ferredoxin-type" evidence="9">
    <location>
        <begin position="3"/>
        <end position="31"/>
    </location>
</feature>
<dbReference type="PROSITE" id="PS51379">
    <property type="entry name" value="4FE4S_FER_2"/>
    <property type="match status" value="1"/>
</dbReference>
<comment type="cofactor">
    <cofactor evidence="1">
        <name>[4Fe-4S] cluster</name>
        <dbReference type="ChEBI" id="CHEBI:49883"/>
    </cofactor>
</comment>
<evidence type="ECO:0000256" key="3">
    <source>
        <dbReference type="ARBA" id="ARBA00022485"/>
    </source>
</evidence>
<evidence type="ECO:0000259" key="9">
    <source>
        <dbReference type="PROSITE" id="PS51379"/>
    </source>
</evidence>
<dbReference type="RefSeq" id="WP_379231954.1">
    <property type="nucleotide sequence ID" value="NZ_JBHSTE010000002.1"/>
</dbReference>
<dbReference type="InterPro" id="IPR001080">
    <property type="entry name" value="3Fe4S_ferredoxin"/>
</dbReference>
<keyword evidence="5 8" id="KW-0249">Electron transport</keyword>
<dbReference type="Proteomes" id="UP001596233">
    <property type="component" value="Unassembled WGS sequence"/>
</dbReference>
<keyword evidence="11" id="KW-1185">Reference proteome</keyword>
<sequence>MSKYVLIEKDRCIGCGGCVAVAPHIFKFDVEGYAEVHYMEDNNRGITPIEDAEHIIDLLDAVDGCPTIAVKMQDVPFSR</sequence>
<evidence type="ECO:0000313" key="10">
    <source>
        <dbReference type="EMBL" id="MFC6332027.1"/>
    </source>
</evidence>
<dbReference type="PANTHER" id="PTHR39163:SF1">
    <property type="entry name" value="FERREDOXIN"/>
    <property type="match status" value="1"/>
</dbReference>
<reference evidence="11" key="1">
    <citation type="journal article" date="2019" name="Int. J. Syst. Evol. Microbiol.">
        <title>The Global Catalogue of Microorganisms (GCM) 10K type strain sequencing project: providing services to taxonomists for standard genome sequencing and annotation.</title>
        <authorList>
            <consortium name="The Broad Institute Genomics Platform"/>
            <consortium name="The Broad Institute Genome Sequencing Center for Infectious Disease"/>
            <person name="Wu L."/>
            <person name="Ma J."/>
        </authorList>
    </citation>
    <scope>NUCLEOTIDE SEQUENCE [LARGE SCALE GENOMIC DNA]</scope>
    <source>
        <strain evidence="11">PCU 280</strain>
    </source>
</reference>
<name>A0ABW1V2N3_9BACL</name>
<gene>
    <name evidence="10" type="ORF">ACFP56_05280</name>
</gene>
<dbReference type="PANTHER" id="PTHR39163">
    <property type="entry name" value="FERREDOXIN"/>
    <property type="match status" value="1"/>
</dbReference>
<evidence type="ECO:0000256" key="2">
    <source>
        <dbReference type="ARBA" id="ARBA00022448"/>
    </source>
</evidence>
<evidence type="ECO:0000256" key="1">
    <source>
        <dbReference type="ARBA" id="ARBA00001966"/>
    </source>
</evidence>